<dbReference type="EMBL" id="FNLL01000013">
    <property type="protein sequence ID" value="SDU57593.1"/>
    <property type="molecule type" value="Genomic_DNA"/>
</dbReference>
<keyword evidence="11" id="KW-1185">Reference proteome</keyword>
<evidence type="ECO:0000256" key="8">
    <source>
        <dbReference type="ARBA" id="ARBA00049934"/>
    </source>
</evidence>
<dbReference type="SUPFAM" id="SSF48310">
    <property type="entry name" value="Aldehyde ferredoxin oxidoreductase, C-terminal domains"/>
    <property type="match status" value="1"/>
</dbReference>
<dbReference type="PANTHER" id="PTHR30038">
    <property type="entry name" value="ALDEHYDE FERREDOXIN OXIDOREDUCTASE"/>
    <property type="match status" value="1"/>
</dbReference>
<dbReference type="GO" id="GO:0009055">
    <property type="term" value="F:electron transfer activity"/>
    <property type="evidence" value="ECO:0007669"/>
    <property type="project" value="InterPro"/>
</dbReference>
<dbReference type="InterPro" id="IPR051919">
    <property type="entry name" value="W-dependent_AOR"/>
</dbReference>
<evidence type="ECO:0000259" key="9">
    <source>
        <dbReference type="SMART" id="SM00790"/>
    </source>
</evidence>
<organism evidence="10 11">
    <name type="scientific">Desulfobacula phenolica</name>
    <dbReference type="NCBI Taxonomy" id="90732"/>
    <lineage>
        <taxon>Bacteria</taxon>
        <taxon>Pseudomonadati</taxon>
        <taxon>Thermodesulfobacteriota</taxon>
        <taxon>Desulfobacteria</taxon>
        <taxon>Desulfobacterales</taxon>
        <taxon>Desulfobacteraceae</taxon>
        <taxon>Desulfobacula</taxon>
    </lineage>
</organism>
<dbReference type="InterPro" id="IPR013983">
    <property type="entry name" value="Ald_Fedxn_OxRdtase_N"/>
</dbReference>
<dbReference type="GO" id="GO:0046872">
    <property type="term" value="F:metal ion binding"/>
    <property type="evidence" value="ECO:0007669"/>
    <property type="project" value="UniProtKB-KW"/>
</dbReference>
<dbReference type="InterPro" id="IPR036503">
    <property type="entry name" value="Ald_Fedxn_OxRdtase_N_sf"/>
</dbReference>
<dbReference type="AlphaFoldDB" id="A0A1H2JMJ9"/>
<evidence type="ECO:0000256" key="6">
    <source>
        <dbReference type="ARBA" id="ARBA00023004"/>
    </source>
</evidence>
<dbReference type="GO" id="GO:0016625">
    <property type="term" value="F:oxidoreductase activity, acting on the aldehyde or oxo group of donors, iron-sulfur protein as acceptor"/>
    <property type="evidence" value="ECO:0007669"/>
    <property type="project" value="InterPro"/>
</dbReference>
<dbReference type="Gene3D" id="1.10.599.10">
    <property type="entry name" value="Aldehyde Ferredoxin Oxidoreductase Protein, subunit A, domain 3"/>
    <property type="match status" value="1"/>
</dbReference>
<evidence type="ECO:0000256" key="2">
    <source>
        <dbReference type="ARBA" id="ARBA00011032"/>
    </source>
</evidence>
<evidence type="ECO:0000256" key="3">
    <source>
        <dbReference type="ARBA" id="ARBA00022485"/>
    </source>
</evidence>
<reference evidence="11" key="1">
    <citation type="submission" date="2016-10" db="EMBL/GenBank/DDBJ databases">
        <authorList>
            <person name="Varghese N."/>
            <person name="Submissions S."/>
        </authorList>
    </citation>
    <scope>NUCLEOTIDE SEQUENCE [LARGE SCALE GENOMIC DNA]</scope>
    <source>
        <strain evidence="11">DSM 3384</strain>
    </source>
</reference>
<evidence type="ECO:0000256" key="7">
    <source>
        <dbReference type="ARBA" id="ARBA00023014"/>
    </source>
</evidence>
<dbReference type="Pfam" id="PF02730">
    <property type="entry name" value="AFOR_N"/>
    <property type="match status" value="1"/>
</dbReference>
<feature type="domain" description="Aldehyde ferredoxin oxidoreductase N-terminal" evidence="9">
    <location>
        <begin position="4"/>
        <end position="207"/>
    </location>
</feature>
<dbReference type="InterPro" id="IPR001203">
    <property type="entry name" value="OxRdtase_Ald_Fedxn_C"/>
</dbReference>
<dbReference type="Proteomes" id="UP000199608">
    <property type="component" value="Unassembled WGS sequence"/>
</dbReference>
<proteinExistence type="inferred from homology"/>
<dbReference type="InterPro" id="IPR036021">
    <property type="entry name" value="Tungsten_al_ferr_oxy-like_C"/>
</dbReference>
<comment type="cofactor">
    <cofactor evidence="1">
        <name>[4Fe-4S] cluster</name>
        <dbReference type="ChEBI" id="CHEBI:49883"/>
    </cofactor>
</comment>
<keyword evidence="5" id="KW-0560">Oxidoreductase</keyword>
<keyword evidence="7" id="KW-0411">Iron-sulfur</keyword>
<evidence type="ECO:0000313" key="10">
    <source>
        <dbReference type="EMBL" id="SDU57593.1"/>
    </source>
</evidence>
<keyword evidence="6" id="KW-0408">Iron</keyword>
<dbReference type="Gene3D" id="3.60.9.10">
    <property type="entry name" value="Aldehyde ferredoxin oxidoreductase, N-terminal domain"/>
    <property type="match status" value="1"/>
</dbReference>
<accession>A0A1H2JMJ9</accession>
<protein>
    <submittedName>
        <fullName evidence="10">Aldehyde:ferredoxin oxidoreductase</fullName>
    </submittedName>
</protein>
<dbReference type="RefSeq" id="WP_092237472.1">
    <property type="nucleotide sequence ID" value="NZ_FNLL01000013.1"/>
</dbReference>
<dbReference type="Pfam" id="PF01314">
    <property type="entry name" value="AFOR_C"/>
    <property type="match status" value="1"/>
</dbReference>
<dbReference type="InterPro" id="IPR013984">
    <property type="entry name" value="Ald_Fedxn_OxRdtase_dom2"/>
</dbReference>
<dbReference type="GO" id="GO:0051539">
    <property type="term" value="F:4 iron, 4 sulfur cluster binding"/>
    <property type="evidence" value="ECO:0007669"/>
    <property type="project" value="UniProtKB-KW"/>
</dbReference>
<comment type="cofactor">
    <cofactor evidence="8">
        <name>tungstopterin</name>
        <dbReference type="ChEBI" id="CHEBI:30402"/>
    </cofactor>
</comment>
<dbReference type="InterPro" id="IPR013985">
    <property type="entry name" value="Ald_Fedxn_OxRdtase_dom3"/>
</dbReference>
<dbReference type="SMART" id="SM00790">
    <property type="entry name" value="AFOR_N"/>
    <property type="match status" value="1"/>
</dbReference>
<keyword evidence="4" id="KW-0479">Metal-binding</keyword>
<keyword evidence="3" id="KW-0004">4Fe-4S</keyword>
<evidence type="ECO:0000256" key="5">
    <source>
        <dbReference type="ARBA" id="ARBA00023002"/>
    </source>
</evidence>
<dbReference type="Gene3D" id="1.10.569.10">
    <property type="entry name" value="Aldehyde Ferredoxin Oxidoreductase Protein, subunit A, domain 2"/>
    <property type="match status" value="1"/>
</dbReference>
<name>A0A1H2JMJ9_9BACT</name>
<dbReference type="SUPFAM" id="SSF56228">
    <property type="entry name" value="Aldehyde ferredoxin oxidoreductase, N-terminal domain"/>
    <property type="match status" value="1"/>
</dbReference>
<comment type="similarity">
    <text evidence="2">Belongs to the AOR/FOR family.</text>
</comment>
<evidence type="ECO:0000256" key="1">
    <source>
        <dbReference type="ARBA" id="ARBA00001966"/>
    </source>
</evidence>
<dbReference type="PANTHER" id="PTHR30038:SF9">
    <property type="entry name" value="ALDEHYDE FERREDOXIN OXIDOREDUCTASE"/>
    <property type="match status" value="1"/>
</dbReference>
<gene>
    <name evidence="10" type="ORF">SAMN04487931_113110</name>
</gene>
<evidence type="ECO:0000256" key="4">
    <source>
        <dbReference type="ARBA" id="ARBA00022723"/>
    </source>
</evidence>
<sequence length="587" mass="65684">MKGFFNRLIIINVTDQTTEVQKIDDQMLKLYMGGKGLATHLLLNHNPPGVDPLSPDNHFIIGLGPVTDSLLYGSCRYGIFSKSPLTGFYGESYSGGKVAESISQTGYDFILLKGASSKPLWIEICDKAVLFHDAEDLWGKDTYETEDLLKERCGQKGSGAMVIGPAGENLVRFAVVENDYWRSAGRTGMGAVLGSKKIKGLVFHGTQKREFHDPDQIRQYSKNMLKELKNHPATETYRNLGTPVMVAGLNNAGAFPTKYWSKGTCEHWEKINAQSMKEKLNAKPRSCRKCFMGCGKYVTVNEGKHKGLHLEGPEYETIYTFGGLCMVDSIEDIVWLNDICDRLGMDTMSAGNLAALTIEASQRGKINEDYAYGDADAVADILFKTAKREGLGGLLAEGIKSAGAEMDMADEIVHVKGLEPAGYDPRVLKGMALAYSVSPRGACHLRSTFYKAELSGMIDPDQIEDKAELFLDFEDRCTLFDTFILCRFYRDFYPWEELSKLFFMTTGVEFSKDELRALASRVTDETRKFNIREGLTIEDDFLPKRLFKEKLNGKQGISEDELSSMIQDYYRLRGWDKNGVPQEKPSL</sequence>
<evidence type="ECO:0000313" key="11">
    <source>
        <dbReference type="Proteomes" id="UP000199608"/>
    </source>
</evidence>